<feature type="compositionally biased region" description="Low complexity" evidence="1">
    <location>
        <begin position="282"/>
        <end position="300"/>
    </location>
</feature>
<name>A0AAN6ZXP8_9PEZI</name>
<keyword evidence="3" id="KW-1185">Reference proteome</keyword>
<reference evidence="2" key="2">
    <citation type="submission" date="2023-05" db="EMBL/GenBank/DDBJ databases">
        <authorList>
            <consortium name="Lawrence Berkeley National Laboratory"/>
            <person name="Steindorff A."/>
            <person name="Hensen N."/>
            <person name="Bonometti L."/>
            <person name="Westerberg I."/>
            <person name="Brannstrom I.O."/>
            <person name="Guillou S."/>
            <person name="Cros-Aarteil S."/>
            <person name="Calhoun S."/>
            <person name="Haridas S."/>
            <person name="Kuo A."/>
            <person name="Mondo S."/>
            <person name="Pangilinan J."/>
            <person name="Riley R."/>
            <person name="Labutti K."/>
            <person name="Andreopoulos B."/>
            <person name="Lipzen A."/>
            <person name="Chen C."/>
            <person name="Yanf M."/>
            <person name="Daum C."/>
            <person name="Ng V."/>
            <person name="Clum A."/>
            <person name="Ohm R."/>
            <person name="Martin F."/>
            <person name="Silar P."/>
            <person name="Natvig D."/>
            <person name="Lalanne C."/>
            <person name="Gautier V."/>
            <person name="Ament-Velasquez S.L."/>
            <person name="Kruys A."/>
            <person name="Hutchinson M.I."/>
            <person name="Powell A.J."/>
            <person name="Barry K."/>
            <person name="Miller A.N."/>
            <person name="Grigoriev I.V."/>
            <person name="Debuchy R."/>
            <person name="Gladieux P."/>
            <person name="Thoren M.H."/>
            <person name="Johannesson H."/>
        </authorList>
    </citation>
    <scope>NUCLEOTIDE SEQUENCE</scope>
    <source>
        <strain evidence="2">CBS 538.74</strain>
    </source>
</reference>
<organism evidence="2 3">
    <name type="scientific">Chaetomidium leptoderma</name>
    <dbReference type="NCBI Taxonomy" id="669021"/>
    <lineage>
        <taxon>Eukaryota</taxon>
        <taxon>Fungi</taxon>
        <taxon>Dikarya</taxon>
        <taxon>Ascomycota</taxon>
        <taxon>Pezizomycotina</taxon>
        <taxon>Sordariomycetes</taxon>
        <taxon>Sordariomycetidae</taxon>
        <taxon>Sordariales</taxon>
        <taxon>Chaetomiaceae</taxon>
        <taxon>Chaetomidium</taxon>
    </lineage>
</organism>
<evidence type="ECO:0000313" key="3">
    <source>
        <dbReference type="Proteomes" id="UP001302745"/>
    </source>
</evidence>
<feature type="region of interest" description="Disordered" evidence="1">
    <location>
        <begin position="237"/>
        <end position="323"/>
    </location>
</feature>
<feature type="compositionally biased region" description="Polar residues" evidence="1">
    <location>
        <begin position="237"/>
        <end position="246"/>
    </location>
</feature>
<evidence type="ECO:0000256" key="1">
    <source>
        <dbReference type="SAM" id="MobiDB-lite"/>
    </source>
</evidence>
<gene>
    <name evidence="2" type="ORF">C8A00DRAFT_44278</name>
</gene>
<evidence type="ECO:0000313" key="2">
    <source>
        <dbReference type="EMBL" id="KAK4152676.1"/>
    </source>
</evidence>
<dbReference type="AlphaFoldDB" id="A0AAN6ZXP8"/>
<dbReference type="Proteomes" id="UP001302745">
    <property type="component" value="Unassembled WGS sequence"/>
</dbReference>
<sequence length="416" mass="46960">MSPLFRPFQTLFGSARIASRLSSGQTVRIERVKIKKGKPATRFLRNVIKGAVVLQLVLWATSPAPADKDKHKEGRRHKEGESRFIAFPLTTKEYPGRYYAQSDPEWLEFVRISKDQKAKDEIKGRWLLDCYAAHYVLKCAATSPMIPWGADRNIRVSRYWVDIDYPLKAPPVFERSGILVTEDSLEWTTMPCEPVMKQFLDRILWPMPVALGFWAFGTETVKQTALGVARYFGFGSETPSSAQSRPNPGARPPLPTSPGPEVQQALQRIRQETTKRPEEVNGRGSMSSSAGAPPATPSTSSRDKAVGVSNKPAVDQNDQAAPREKSWIHEWRLPITTSTQPWRKFKETYARQRRPFRHQPDRGNICLSGLVELETAKAFVVAEVIMWYDPKTKSHLPGASRAIIRSVRHKVQQARG</sequence>
<accession>A0AAN6ZXP8</accession>
<feature type="compositionally biased region" description="Pro residues" evidence="1">
    <location>
        <begin position="249"/>
        <end position="258"/>
    </location>
</feature>
<feature type="compositionally biased region" description="Basic and acidic residues" evidence="1">
    <location>
        <begin position="269"/>
        <end position="281"/>
    </location>
</feature>
<proteinExistence type="predicted"/>
<dbReference type="EMBL" id="MU856965">
    <property type="protein sequence ID" value="KAK4152676.1"/>
    <property type="molecule type" value="Genomic_DNA"/>
</dbReference>
<protein>
    <submittedName>
        <fullName evidence="2">Uncharacterized protein</fullName>
    </submittedName>
</protein>
<comment type="caution">
    <text evidence="2">The sequence shown here is derived from an EMBL/GenBank/DDBJ whole genome shotgun (WGS) entry which is preliminary data.</text>
</comment>
<reference evidence="2" key="1">
    <citation type="journal article" date="2023" name="Mol. Phylogenet. Evol.">
        <title>Genome-scale phylogeny and comparative genomics of the fungal order Sordariales.</title>
        <authorList>
            <person name="Hensen N."/>
            <person name="Bonometti L."/>
            <person name="Westerberg I."/>
            <person name="Brannstrom I.O."/>
            <person name="Guillou S."/>
            <person name="Cros-Aarteil S."/>
            <person name="Calhoun S."/>
            <person name="Haridas S."/>
            <person name="Kuo A."/>
            <person name="Mondo S."/>
            <person name="Pangilinan J."/>
            <person name="Riley R."/>
            <person name="LaButti K."/>
            <person name="Andreopoulos B."/>
            <person name="Lipzen A."/>
            <person name="Chen C."/>
            <person name="Yan M."/>
            <person name="Daum C."/>
            <person name="Ng V."/>
            <person name="Clum A."/>
            <person name="Steindorff A."/>
            <person name="Ohm R.A."/>
            <person name="Martin F."/>
            <person name="Silar P."/>
            <person name="Natvig D.O."/>
            <person name="Lalanne C."/>
            <person name="Gautier V."/>
            <person name="Ament-Velasquez S.L."/>
            <person name="Kruys A."/>
            <person name="Hutchinson M.I."/>
            <person name="Powell A.J."/>
            <person name="Barry K."/>
            <person name="Miller A.N."/>
            <person name="Grigoriev I.V."/>
            <person name="Debuchy R."/>
            <person name="Gladieux P."/>
            <person name="Hiltunen Thoren M."/>
            <person name="Johannesson H."/>
        </authorList>
    </citation>
    <scope>NUCLEOTIDE SEQUENCE</scope>
    <source>
        <strain evidence="2">CBS 538.74</strain>
    </source>
</reference>